<evidence type="ECO:0000313" key="3">
    <source>
        <dbReference type="Proteomes" id="UP000320421"/>
    </source>
</evidence>
<sequence length="86" mass="9773">MLTDLLGRLTLIIQKRYPLHIISRAAFRIITSSSPPGWDTFLSLTIQNALPSFTSGEQLFVDPEPTRQQEAETGEKQHQIPEPSRR</sequence>
<name>A0A517PUK9_9PLAN</name>
<feature type="compositionally biased region" description="Basic and acidic residues" evidence="1">
    <location>
        <begin position="64"/>
        <end position="86"/>
    </location>
</feature>
<gene>
    <name evidence="2" type="ORF">HG66A1_48670</name>
</gene>
<evidence type="ECO:0000313" key="2">
    <source>
        <dbReference type="EMBL" id="QDT23054.1"/>
    </source>
</evidence>
<proteinExistence type="predicted"/>
<accession>A0A517PUK9</accession>
<feature type="region of interest" description="Disordered" evidence="1">
    <location>
        <begin position="57"/>
        <end position="86"/>
    </location>
</feature>
<reference evidence="2 3" key="1">
    <citation type="submission" date="2019-02" db="EMBL/GenBank/DDBJ databases">
        <title>Deep-cultivation of Planctomycetes and their phenomic and genomic characterization uncovers novel biology.</title>
        <authorList>
            <person name="Wiegand S."/>
            <person name="Jogler M."/>
            <person name="Boedeker C."/>
            <person name="Pinto D."/>
            <person name="Vollmers J."/>
            <person name="Rivas-Marin E."/>
            <person name="Kohn T."/>
            <person name="Peeters S.H."/>
            <person name="Heuer A."/>
            <person name="Rast P."/>
            <person name="Oberbeckmann S."/>
            <person name="Bunk B."/>
            <person name="Jeske O."/>
            <person name="Meyerdierks A."/>
            <person name="Storesund J.E."/>
            <person name="Kallscheuer N."/>
            <person name="Luecker S."/>
            <person name="Lage O.M."/>
            <person name="Pohl T."/>
            <person name="Merkel B.J."/>
            <person name="Hornburger P."/>
            <person name="Mueller R.-W."/>
            <person name="Bruemmer F."/>
            <person name="Labrenz M."/>
            <person name="Spormann A.M."/>
            <person name="Op den Camp H."/>
            <person name="Overmann J."/>
            <person name="Amann R."/>
            <person name="Jetten M.S.M."/>
            <person name="Mascher T."/>
            <person name="Medema M.H."/>
            <person name="Devos D.P."/>
            <person name="Kaster A.-K."/>
            <person name="Ovreas L."/>
            <person name="Rohde M."/>
            <person name="Galperin M.Y."/>
            <person name="Jogler C."/>
        </authorList>
    </citation>
    <scope>NUCLEOTIDE SEQUENCE [LARGE SCALE GENOMIC DNA]</scope>
    <source>
        <strain evidence="2 3">HG66A1</strain>
    </source>
</reference>
<dbReference type="Proteomes" id="UP000320421">
    <property type="component" value="Chromosome"/>
</dbReference>
<keyword evidence="3" id="KW-1185">Reference proteome</keyword>
<dbReference type="AlphaFoldDB" id="A0A517PUK9"/>
<evidence type="ECO:0000256" key="1">
    <source>
        <dbReference type="SAM" id="MobiDB-lite"/>
    </source>
</evidence>
<protein>
    <submittedName>
        <fullName evidence="2">Uncharacterized protein</fullName>
    </submittedName>
</protein>
<dbReference type="EMBL" id="CP036266">
    <property type="protein sequence ID" value="QDT23054.1"/>
    <property type="molecule type" value="Genomic_DNA"/>
</dbReference>
<organism evidence="2 3">
    <name type="scientific">Gimesia chilikensis</name>
    <dbReference type="NCBI Taxonomy" id="2605989"/>
    <lineage>
        <taxon>Bacteria</taxon>
        <taxon>Pseudomonadati</taxon>
        <taxon>Planctomycetota</taxon>
        <taxon>Planctomycetia</taxon>
        <taxon>Planctomycetales</taxon>
        <taxon>Planctomycetaceae</taxon>
        <taxon>Gimesia</taxon>
    </lineage>
</organism>